<protein>
    <recommendedName>
        <fullName evidence="5">DUF2029 domain-containing protein</fullName>
    </recommendedName>
</protein>
<keyword evidence="2" id="KW-0812">Transmembrane</keyword>
<proteinExistence type="predicted"/>
<feature type="compositionally biased region" description="Polar residues" evidence="1">
    <location>
        <begin position="423"/>
        <end position="439"/>
    </location>
</feature>
<accession>A0ABW0HNV7</accession>
<feature type="region of interest" description="Disordered" evidence="1">
    <location>
        <begin position="405"/>
        <end position="439"/>
    </location>
</feature>
<keyword evidence="2" id="KW-0472">Membrane</keyword>
<evidence type="ECO:0000256" key="1">
    <source>
        <dbReference type="SAM" id="MobiDB-lite"/>
    </source>
</evidence>
<name>A0ABW0HNV7_9BACL</name>
<organism evidence="3 4">
    <name type="scientific">Cohnella soli</name>
    <dbReference type="NCBI Taxonomy" id="425005"/>
    <lineage>
        <taxon>Bacteria</taxon>
        <taxon>Bacillati</taxon>
        <taxon>Bacillota</taxon>
        <taxon>Bacilli</taxon>
        <taxon>Bacillales</taxon>
        <taxon>Paenibacillaceae</taxon>
        <taxon>Cohnella</taxon>
    </lineage>
</organism>
<dbReference type="RefSeq" id="WP_378129210.1">
    <property type="nucleotide sequence ID" value="NZ_JBHSMI010000003.1"/>
</dbReference>
<feature type="transmembrane region" description="Helical" evidence="2">
    <location>
        <begin position="333"/>
        <end position="356"/>
    </location>
</feature>
<feature type="transmembrane region" description="Helical" evidence="2">
    <location>
        <begin position="222"/>
        <end position="250"/>
    </location>
</feature>
<evidence type="ECO:0000256" key="2">
    <source>
        <dbReference type="SAM" id="Phobius"/>
    </source>
</evidence>
<keyword evidence="2" id="KW-1133">Transmembrane helix</keyword>
<gene>
    <name evidence="3" type="ORF">ACFPOF_02270</name>
</gene>
<feature type="transmembrane region" description="Helical" evidence="2">
    <location>
        <begin position="377"/>
        <end position="395"/>
    </location>
</feature>
<feature type="transmembrane region" description="Helical" evidence="2">
    <location>
        <begin position="262"/>
        <end position="289"/>
    </location>
</feature>
<feature type="transmembrane region" description="Helical" evidence="2">
    <location>
        <begin position="61"/>
        <end position="79"/>
    </location>
</feature>
<feature type="transmembrane region" description="Helical" evidence="2">
    <location>
        <begin position="142"/>
        <end position="160"/>
    </location>
</feature>
<keyword evidence="4" id="KW-1185">Reference proteome</keyword>
<feature type="transmembrane region" description="Helical" evidence="2">
    <location>
        <begin position="112"/>
        <end position="130"/>
    </location>
</feature>
<comment type="caution">
    <text evidence="3">The sequence shown here is derived from an EMBL/GenBank/DDBJ whole genome shotgun (WGS) entry which is preliminary data.</text>
</comment>
<dbReference type="Proteomes" id="UP001596113">
    <property type="component" value="Unassembled WGS sequence"/>
</dbReference>
<sequence length="439" mass="49140">MEVSRSKRLYGRPLLTAIYLIVGLVVSGYVLRWDANAGIVWFLAMLVPLLGLLRWPNTPKLLLFGFAAMVIGKLIYAMSLDPLRGPDEKHYYEQVVAFQDLGSFMNFAWDNISANWANASAYPVYGLLYMPFFKLMQLEDPLVIVAFNCVLLLAVIQQTYRLCSDYFQYPLPDRTDTAFRGWIVFGLFVSPSFMFMSSLFAKDVACALLGIFGAILLLRRKYVWFVIVILYATGLRDYAFVYTVGIYLLFKGHLKTALAMTAGSIGIVFLFTGVSGVVNSAMLTMYLFISPNPINFGNWQSETMARTAEALLMCLSLLGAAVVYVKAPQTRRFYGICLLVLFTYACTLVLVGYVTIVTRELDYGVGTIGDNMVRKKLPILPLLYVFSVYTMTWLGKLTRPSVRSTSSVARNDSRKEEIPCEEGTNSGRQKSFSVSSASS</sequence>
<dbReference type="EMBL" id="JBHSMI010000003">
    <property type="protein sequence ID" value="MFC5401547.1"/>
    <property type="molecule type" value="Genomic_DNA"/>
</dbReference>
<reference evidence="4" key="1">
    <citation type="journal article" date="2019" name="Int. J. Syst. Evol. Microbiol.">
        <title>The Global Catalogue of Microorganisms (GCM) 10K type strain sequencing project: providing services to taxonomists for standard genome sequencing and annotation.</title>
        <authorList>
            <consortium name="The Broad Institute Genomics Platform"/>
            <consortium name="The Broad Institute Genome Sequencing Center for Infectious Disease"/>
            <person name="Wu L."/>
            <person name="Ma J."/>
        </authorList>
    </citation>
    <scope>NUCLEOTIDE SEQUENCE [LARGE SCALE GENOMIC DNA]</scope>
    <source>
        <strain evidence="4">CGMCC 1.18575</strain>
    </source>
</reference>
<feature type="transmembrane region" description="Helical" evidence="2">
    <location>
        <begin position="12"/>
        <end position="31"/>
    </location>
</feature>
<feature type="transmembrane region" description="Helical" evidence="2">
    <location>
        <begin position="180"/>
        <end position="201"/>
    </location>
</feature>
<feature type="transmembrane region" description="Helical" evidence="2">
    <location>
        <begin position="37"/>
        <end position="54"/>
    </location>
</feature>
<evidence type="ECO:0008006" key="5">
    <source>
        <dbReference type="Google" id="ProtNLM"/>
    </source>
</evidence>
<evidence type="ECO:0000313" key="3">
    <source>
        <dbReference type="EMBL" id="MFC5401547.1"/>
    </source>
</evidence>
<evidence type="ECO:0000313" key="4">
    <source>
        <dbReference type="Proteomes" id="UP001596113"/>
    </source>
</evidence>